<comment type="caution">
    <text evidence="2">The sequence shown here is derived from an EMBL/GenBank/DDBJ whole genome shotgun (WGS) entry which is preliminary data.</text>
</comment>
<keyword evidence="1" id="KW-0732">Signal</keyword>
<accession>A0ABU0T1E8</accession>
<gene>
    <name evidence="2" type="ORF">QF035_007224</name>
</gene>
<protein>
    <submittedName>
        <fullName evidence="2">Uncharacterized protein</fullName>
    </submittedName>
</protein>
<reference evidence="2 3" key="1">
    <citation type="submission" date="2023-07" db="EMBL/GenBank/DDBJ databases">
        <title>Comparative genomics of wheat-associated soil bacteria to identify genetic determinants of phenazine resistance.</title>
        <authorList>
            <person name="Mouncey N."/>
        </authorList>
    </citation>
    <scope>NUCLEOTIDE SEQUENCE [LARGE SCALE GENOMIC DNA]</scope>
    <source>
        <strain evidence="2 3">V2I4</strain>
    </source>
</reference>
<evidence type="ECO:0000256" key="1">
    <source>
        <dbReference type="SAM" id="SignalP"/>
    </source>
</evidence>
<keyword evidence="3" id="KW-1185">Reference proteome</keyword>
<organism evidence="2 3">
    <name type="scientific">Streptomyces umbrinus</name>
    <dbReference type="NCBI Taxonomy" id="67370"/>
    <lineage>
        <taxon>Bacteria</taxon>
        <taxon>Bacillati</taxon>
        <taxon>Actinomycetota</taxon>
        <taxon>Actinomycetes</taxon>
        <taxon>Kitasatosporales</taxon>
        <taxon>Streptomycetaceae</taxon>
        <taxon>Streptomyces</taxon>
        <taxon>Streptomyces phaeochromogenes group</taxon>
    </lineage>
</organism>
<evidence type="ECO:0000313" key="3">
    <source>
        <dbReference type="Proteomes" id="UP001230328"/>
    </source>
</evidence>
<evidence type="ECO:0000313" key="2">
    <source>
        <dbReference type="EMBL" id="MDQ1029642.1"/>
    </source>
</evidence>
<feature type="chain" id="PRO_5046943008" evidence="1">
    <location>
        <begin position="26"/>
        <end position="157"/>
    </location>
</feature>
<dbReference type="RefSeq" id="WP_307524918.1">
    <property type="nucleotide sequence ID" value="NZ_JAUSZI010000002.1"/>
</dbReference>
<feature type="signal peptide" evidence="1">
    <location>
        <begin position="1"/>
        <end position="25"/>
    </location>
</feature>
<proteinExistence type="predicted"/>
<dbReference type="EMBL" id="JAUSZI010000002">
    <property type="protein sequence ID" value="MDQ1029642.1"/>
    <property type="molecule type" value="Genomic_DNA"/>
</dbReference>
<sequence length="157" mass="16555">MRKIRAVLAAAGLAVALGTALPATAEADTTGAQGPTCDAEYRAHREDGNMRAYLLDDCMILLGTASGNDAHWGDTTGPFTGADDNFAWSVLNTGTYSGGVNNVQFYNGTNYSGGTGCLARGELYVDDLRDNTFSDGSRASNAISSHRWSSGCTNRWT</sequence>
<name>A0ABU0T1E8_9ACTN</name>
<dbReference type="Proteomes" id="UP001230328">
    <property type="component" value="Unassembled WGS sequence"/>
</dbReference>